<accession>A0A554VQ17</accession>
<keyword evidence="3" id="KW-1185">Reference proteome</keyword>
<evidence type="ECO:0000313" key="3">
    <source>
        <dbReference type="Proteomes" id="UP000318833"/>
    </source>
</evidence>
<feature type="transmembrane region" description="Helical" evidence="1">
    <location>
        <begin position="35"/>
        <end position="56"/>
    </location>
</feature>
<dbReference type="OrthoDB" id="1179726at2"/>
<evidence type="ECO:0000256" key="1">
    <source>
        <dbReference type="SAM" id="Phobius"/>
    </source>
</evidence>
<dbReference type="AlphaFoldDB" id="A0A554VQ17"/>
<reference evidence="2 3" key="1">
    <citation type="submission" date="2019-07" db="EMBL/GenBank/DDBJ databases">
        <title>The draft genome sequence of Aquimarina algiphila M91.</title>
        <authorList>
            <person name="Meng X."/>
        </authorList>
    </citation>
    <scope>NUCLEOTIDE SEQUENCE [LARGE SCALE GENOMIC DNA]</scope>
    <source>
        <strain evidence="2 3">M91</strain>
    </source>
</reference>
<name>A0A554VQ17_9FLAO</name>
<keyword evidence="1" id="KW-1133">Transmembrane helix</keyword>
<evidence type="ECO:0000313" key="2">
    <source>
        <dbReference type="EMBL" id="TSE10619.1"/>
    </source>
</evidence>
<feature type="transmembrane region" description="Helical" evidence="1">
    <location>
        <begin position="6"/>
        <end position="23"/>
    </location>
</feature>
<organism evidence="2 3">
    <name type="scientific">Aquimarina algiphila</name>
    <dbReference type="NCBI Taxonomy" id="2047982"/>
    <lineage>
        <taxon>Bacteria</taxon>
        <taxon>Pseudomonadati</taxon>
        <taxon>Bacteroidota</taxon>
        <taxon>Flavobacteriia</taxon>
        <taxon>Flavobacteriales</taxon>
        <taxon>Flavobacteriaceae</taxon>
        <taxon>Aquimarina</taxon>
    </lineage>
</organism>
<keyword evidence="1" id="KW-0812">Transmembrane</keyword>
<gene>
    <name evidence="2" type="ORF">FOF46_03285</name>
</gene>
<dbReference type="Proteomes" id="UP000318833">
    <property type="component" value="Unassembled WGS sequence"/>
</dbReference>
<proteinExistence type="predicted"/>
<sequence length="63" mass="7488">MFSTGQLIFAGCFVIAFILLMIFSYRKDIKLHRKYYKGSIFILIGFIIFILLLFMLKTYLQPK</sequence>
<protein>
    <submittedName>
        <fullName evidence="2">Uncharacterized protein</fullName>
    </submittedName>
</protein>
<comment type="caution">
    <text evidence="2">The sequence shown here is derived from an EMBL/GenBank/DDBJ whole genome shotgun (WGS) entry which is preliminary data.</text>
</comment>
<keyword evidence="1" id="KW-0472">Membrane</keyword>
<dbReference type="EMBL" id="VLNR01000005">
    <property type="protein sequence ID" value="TSE10619.1"/>
    <property type="molecule type" value="Genomic_DNA"/>
</dbReference>